<proteinExistence type="predicted"/>
<gene>
    <name evidence="1" type="ORF">ACFO3U_01575</name>
</gene>
<dbReference type="InterPro" id="IPR024453">
    <property type="entry name" value="Peptidase_C92"/>
</dbReference>
<dbReference type="EMBL" id="JBHSGW010000001">
    <property type="protein sequence ID" value="MFC4738675.1"/>
    <property type="molecule type" value="Genomic_DNA"/>
</dbReference>
<evidence type="ECO:0000313" key="1">
    <source>
        <dbReference type="EMBL" id="MFC4738675.1"/>
    </source>
</evidence>
<dbReference type="Proteomes" id="UP001595885">
    <property type="component" value="Unassembled WGS sequence"/>
</dbReference>
<organism evidence="1 2">
    <name type="scientific">Flavobacterium ponti</name>
    <dbReference type="NCBI Taxonomy" id="665133"/>
    <lineage>
        <taxon>Bacteria</taxon>
        <taxon>Pseudomonadati</taxon>
        <taxon>Bacteroidota</taxon>
        <taxon>Flavobacteriia</taxon>
        <taxon>Flavobacteriales</taxon>
        <taxon>Flavobacteriaceae</taxon>
        <taxon>Flavobacterium</taxon>
    </lineage>
</organism>
<reference evidence="2" key="1">
    <citation type="journal article" date="2019" name="Int. J. Syst. Evol. Microbiol.">
        <title>The Global Catalogue of Microorganisms (GCM) 10K type strain sequencing project: providing services to taxonomists for standard genome sequencing and annotation.</title>
        <authorList>
            <consortium name="The Broad Institute Genomics Platform"/>
            <consortium name="The Broad Institute Genome Sequencing Center for Infectious Disease"/>
            <person name="Wu L."/>
            <person name="Ma J."/>
        </authorList>
    </citation>
    <scope>NUCLEOTIDE SEQUENCE [LARGE SCALE GENOMIC DNA]</scope>
    <source>
        <strain evidence="2">CCUG 50349</strain>
    </source>
</reference>
<sequence>MKSKIILIFLITFSTFAQKKVSLKEGDIIFQSMNCDLCKAINAVTEGFEGKDFSHLGMIHIQNDSIYVIEAAGKNVKLTPLEAFRTYTSDTMYVGRLKRKYRKYIPKAIEFSLSQLGVPYDEAYLYDNGSYYCSELIYDAFLAAYEKPFFELTPMTFKEPNSNEYFQVWIDYYENLKIEIPEGELGCNPGGISTSDKLKIIGIVD</sequence>
<accession>A0ABV9P2V7</accession>
<name>A0ABV9P2V7_9FLAO</name>
<dbReference type="RefSeq" id="WP_379737770.1">
    <property type="nucleotide sequence ID" value="NZ_JBHSGW010000001.1"/>
</dbReference>
<evidence type="ECO:0000313" key="2">
    <source>
        <dbReference type="Proteomes" id="UP001595885"/>
    </source>
</evidence>
<protein>
    <submittedName>
        <fullName evidence="1">YiiX/YebB-like N1pC/P60 family cysteine hydrolase</fullName>
    </submittedName>
</protein>
<dbReference type="SUPFAM" id="SSF54001">
    <property type="entry name" value="Cysteine proteinases"/>
    <property type="match status" value="1"/>
</dbReference>
<dbReference type="Gene3D" id="3.90.1720.10">
    <property type="entry name" value="endopeptidase domain like (from Nostoc punctiforme)"/>
    <property type="match status" value="1"/>
</dbReference>
<comment type="caution">
    <text evidence="1">The sequence shown here is derived from an EMBL/GenBank/DDBJ whole genome shotgun (WGS) entry which is preliminary data.</text>
</comment>
<keyword evidence="2" id="KW-1185">Reference proteome</keyword>
<dbReference type="Pfam" id="PF05708">
    <property type="entry name" value="Peptidase_C92"/>
    <property type="match status" value="1"/>
</dbReference>
<dbReference type="InterPro" id="IPR038765">
    <property type="entry name" value="Papain-like_cys_pep_sf"/>
</dbReference>